<organism evidence="4 5">
    <name type="scientific">candidate division WS6 bacterium GW2011_GWC1_33_20</name>
    <dbReference type="NCBI Taxonomy" id="1619089"/>
    <lineage>
        <taxon>Bacteria</taxon>
        <taxon>Candidatus Dojkabacteria</taxon>
    </lineage>
</organism>
<keyword evidence="1" id="KW-0812">Transmembrane</keyword>
<dbReference type="PATRIC" id="fig|1619089.3.peg.108"/>
<feature type="chain" id="PRO_5002530866" description="DUF8173 domain-containing protein" evidence="2">
    <location>
        <begin position="29"/>
        <end position="370"/>
    </location>
</feature>
<feature type="transmembrane region" description="Helical" evidence="1">
    <location>
        <begin position="342"/>
        <end position="360"/>
    </location>
</feature>
<name>A0A0F9ZJT9_9BACT</name>
<dbReference type="InterPro" id="IPR058486">
    <property type="entry name" value="DUF8173"/>
</dbReference>
<dbReference type="Pfam" id="PF26514">
    <property type="entry name" value="DUF8173"/>
    <property type="match status" value="1"/>
</dbReference>
<sequence length="370" mass="39623">MFNLKGKYLLLPLLTLILVALLPSSIHAAKIETGNYSLDKQSIVEDDLYVSGDNITISGVVDGDVIATGQNIIVDGTVTGDIYIFGNTVTVGGNVYGSTIVMGSTVSISGTLRENVYVLSMITDINANMGKDLTVATGTLNLSGTVTDDIRVATGQATSDATVGGDFLIGGDNYTVDENDVYGELITTPRTNDVFNSDDFKFTKSDLLGFNIGLTIVSFIGMYIVGAILIYSAPVKTLQIEKKIITSWEDLLKSYAIGLVVLFTLPLPIFLLLLTLVGAPLALLILGLLVFITIFGTIWAESAMGHKILQLTKHKENGRFLSLLIGRAISVIVRLIPLISSIYSLSLAVITLGAVVRVKYDAFAEAKKKK</sequence>
<dbReference type="EMBL" id="LBOV01000002">
    <property type="protein sequence ID" value="KKP44503.1"/>
    <property type="molecule type" value="Genomic_DNA"/>
</dbReference>
<evidence type="ECO:0000256" key="2">
    <source>
        <dbReference type="SAM" id="SignalP"/>
    </source>
</evidence>
<gene>
    <name evidence="4" type="ORF">UR34_C0002G0006</name>
</gene>
<comment type="caution">
    <text evidence="4">The sequence shown here is derived from an EMBL/GenBank/DDBJ whole genome shotgun (WGS) entry which is preliminary data.</text>
</comment>
<evidence type="ECO:0000313" key="4">
    <source>
        <dbReference type="EMBL" id="KKP44503.1"/>
    </source>
</evidence>
<dbReference type="Proteomes" id="UP000034302">
    <property type="component" value="Unassembled WGS sequence"/>
</dbReference>
<proteinExistence type="predicted"/>
<keyword evidence="2" id="KW-0732">Signal</keyword>
<protein>
    <recommendedName>
        <fullName evidence="3">DUF8173 domain-containing protein</fullName>
    </recommendedName>
</protein>
<evidence type="ECO:0000259" key="3">
    <source>
        <dbReference type="Pfam" id="PF26514"/>
    </source>
</evidence>
<feature type="transmembrane region" description="Helical" evidence="1">
    <location>
        <begin position="207"/>
        <end position="233"/>
    </location>
</feature>
<feature type="transmembrane region" description="Helical" evidence="1">
    <location>
        <begin position="254"/>
        <end position="275"/>
    </location>
</feature>
<feature type="domain" description="DUF8173" evidence="3">
    <location>
        <begin position="215"/>
        <end position="360"/>
    </location>
</feature>
<reference evidence="4 5" key="1">
    <citation type="journal article" date="2015" name="Nature">
        <title>rRNA introns, odd ribosomes, and small enigmatic genomes across a large radiation of phyla.</title>
        <authorList>
            <person name="Brown C.T."/>
            <person name="Hug L.A."/>
            <person name="Thomas B.C."/>
            <person name="Sharon I."/>
            <person name="Castelle C.J."/>
            <person name="Singh A."/>
            <person name="Wilkins M.J."/>
            <person name="Williams K.H."/>
            <person name="Banfield J.F."/>
        </authorList>
    </citation>
    <scope>NUCLEOTIDE SEQUENCE [LARGE SCALE GENOMIC DNA]</scope>
</reference>
<keyword evidence="1" id="KW-0472">Membrane</keyword>
<evidence type="ECO:0000256" key="1">
    <source>
        <dbReference type="SAM" id="Phobius"/>
    </source>
</evidence>
<dbReference type="AlphaFoldDB" id="A0A0F9ZJT9"/>
<evidence type="ECO:0000313" key="5">
    <source>
        <dbReference type="Proteomes" id="UP000034302"/>
    </source>
</evidence>
<feature type="transmembrane region" description="Helical" evidence="1">
    <location>
        <begin position="281"/>
        <end position="300"/>
    </location>
</feature>
<keyword evidence="1" id="KW-1133">Transmembrane helix</keyword>
<accession>A0A0F9ZJT9</accession>
<feature type="signal peptide" evidence="2">
    <location>
        <begin position="1"/>
        <end position="28"/>
    </location>
</feature>